<dbReference type="Proteomes" id="UP000260311">
    <property type="component" value="Segment"/>
</dbReference>
<evidence type="ECO:0000313" key="2">
    <source>
        <dbReference type="Proteomes" id="UP000260311"/>
    </source>
</evidence>
<dbReference type="GeneID" id="55608546"/>
<sequence>MANKSFNLVKGHGLTPEMAIEAAKKLGLNLIQNGPAHTNPLSEETTYLMTILDGTTKDWQRLRRCVALRSFAIDKVIY</sequence>
<reference evidence="1 2" key="1">
    <citation type="submission" date="2018-05" db="EMBL/GenBank/DDBJ databases">
        <title>The genome of Vibrio coralliilyticus phage YC.</title>
        <authorList>
            <person name="Benler S."/>
        </authorList>
    </citation>
    <scope>NUCLEOTIDE SEQUENCE [LARGE SCALE GENOMIC DNA]</scope>
</reference>
<dbReference type="KEGG" id="vg:55608546"/>
<protein>
    <submittedName>
        <fullName evidence="1">Uncharacterized protein</fullName>
    </submittedName>
</protein>
<proteinExistence type="predicted"/>
<keyword evidence="2" id="KW-1185">Reference proteome</keyword>
<name>A0A384ZS55_9CAUD</name>
<dbReference type="RefSeq" id="YP_009838314.1">
    <property type="nucleotide sequence ID" value="NC_048709.1"/>
</dbReference>
<evidence type="ECO:0000313" key="1">
    <source>
        <dbReference type="EMBL" id="AXC34468.1"/>
    </source>
</evidence>
<accession>A0A384ZS55</accession>
<dbReference type="EMBL" id="MH375644">
    <property type="protein sequence ID" value="AXC34468.1"/>
    <property type="molecule type" value="Genomic_DNA"/>
</dbReference>
<organism evidence="1 2">
    <name type="scientific">Vibrio phage YC</name>
    <dbReference type="NCBI Taxonomy" id="2267403"/>
    <lineage>
        <taxon>Viruses</taxon>
        <taxon>Duplodnaviria</taxon>
        <taxon>Heunggongvirae</taxon>
        <taxon>Uroviricota</taxon>
        <taxon>Caudoviricetes</taxon>
        <taxon>Pantevenvirales</taxon>
        <taxon>Ackermannviridae</taxon>
        <taxon>Campanilevirus</taxon>
        <taxon>Campanilevirus YC</taxon>
    </lineage>
</organism>